<proteinExistence type="predicted"/>
<accession>A0A1R2AWW4</accession>
<evidence type="ECO:0000313" key="2">
    <source>
        <dbReference type="Proteomes" id="UP000187209"/>
    </source>
</evidence>
<dbReference type="EMBL" id="MPUH01001260">
    <property type="protein sequence ID" value="OMJ68945.1"/>
    <property type="molecule type" value="Genomic_DNA"/>
</dbReference>
<reference evidence="1 2" key="1">
    <citation type="submission" date="2016-11" db="EMBL/GenBank/DDBJ databases">
        <title>The macronuclear genome of Stentor coeruleus: a giant cell with tiny introns.</title>
        <authorList>
            <person name="Slabodnick M."/>
            <person name="Ruby J.G."/>
            <person name="Reiff S.B."/>
            <person name="Swart E.C."/>
            <person name="Gosai S."/>
            <person name="Prabakaran S."/>
            <person name="Witkowska E."/>
            <person name="Larue G.E."/>
            <person name="Fisher S."/>
            <person name="Freeman R.M."/>
            <person name="Gunawardena J."/>
            <person name="Chu W."/>
            <person name="Stover N.A."/>
            <person name="Gregory B.D."/>
            <person name="Nowacki M."/>
            <person name="Derisi J."/>
            <person name="Roy S.W."/>
            <person name="Marshall W.F."/>
            <person name="Sood P."/>
        </authorList>
    </citation>
    <scope>NUCLEOTIDE SEQUENCE [LARGE SCALE GENOMIC DNA]</scope>
    <source>
        <strain evidence="1">WM001</strain>
    </source>
</reference>
<dbReference type="OrthoDB" id="10497825at2759"/>
<gene>
    <name evidence="1" type="ORF">SteCoe_33463</name>
</gene>
<keyword evidence="2" id="KW-1185">Reference proteome</keyword>
<comment type="caution">
    <text evidence="1">The sequence shown here is derived from an EMBL/GenBank/DDBJ whole genome shotgun (WGS) entry which is preliminary data.</text>
</comment>
<dbReference type="InterPro" id="IPR027417">
    <property type="entry name" value="P-loop_NTPase"/>
</dbReference>
<name>A0A1R2AWW4_9CILI</name>
<sequence>MDYSFADYLIHKYSSFLDPFSMTEINTECLCYPVSYANEDIIKGLENINKGKDMEDDILVRQSILKDFPDFKKAGNFDSFIADGAAHILNNKSKEPIVQLIGMPKTGKTSLLKKIIFISALQLKSNPNSFVPILVNSKIFAQASITGKMELIEACFTQFEEFEAYLREKFFAGKIILLLDEMQRVGGLNAKIVEWIFALKTFVNIPLCVFASRYAGYTPINNVPVLILDIYPIKLQIAMAQHMLSELQFDRFIEKATSNYSNFSEFASTPYLFSLLLEMFRWGIVGIENNISRGKLYYLAIRYLLAEFDQCKYWHGIELLAADMLLRDTKIFNLYDLKNLELEEIWFDIKDLDLFLPHEDTAKLSTPKASEIDENCDVSRDEAIGEIKETPLMPSLKGEEAKDATPKWVSNSKENYITYQIARNCIEKDIFNSFYNEGYRFVHLRYVEILAAQYYVNQVEDSLLHTNTGFLMESSAFQKAFSNCFPNNFLFSRRYREVLLLFASICSENIFENLIKYLLNKGTFEHCYIAEILLKERGYSPNHRPLLNKFKQDKQELCKKNFVKAFWHPSSFMRKITKCEALENGFSESELAILVNKNSENLLKSMPWLYLKQLSRYSKETNTALVKSLFSRLLEITLQIISSGSKPSISKIILHKVLLSMLISVFDRDEINSVNQSFSQSFIAPANSENPKVSEEITVRISFDNLKIPRNELTMIERIGSSHKLVLALDDLVQNSPAIDVNGCVRLLILLGCSISRIHNAISCRFQKFTEHFEKTEVLKVLKILGFVTQQTIEIPLICLQNTDELKSLSKEILKLLNVEKLKKYAISILMKDDSSSFKLLLALRALKFTRRPNIDEEVLYLLVQFIDHYCLELRYEAISSLHGLLKSGEFLENSQLQKILAASPHVLRDRLKLIKYDVNLRIISLKCLVSLWICLDKGRKETNSSAMHHILVKDYIHTNFIVGNITVILNLLKEFLGKSSEERIAAWKCLNKMSPIFNELENADYNFFLQEMLCALDKNNAKEVKIIILILTNNEIHSNHEHEFVKLLLNVSFDKNKELINPICSLLVEWHETNSLKSLISPLIQIGDDLGNTLEKLQLLIDCLEEYQDFTFTHANYKNILNWHKSLINQLAENMHWPAKLFPHCNQLLDISADPSFFQNDSLPEISGYYPDMDSSMPKVSIDSANSDQDEAAPPIDILYQLALAGIRSDGLKYWILWYLRNCCFLDDFFKAAKSWSLISGQKDFYNPQVEIVLIKLLQEYPDKTCAIVEHLKFKSDSFSLKIIDIMVRGKSVSEICCKALSSCMELNTSVPLEEVYKMLWITIGDIKHLFFLNKCAVRVMKNILITTDNQLNSVLKALSSSGCSLLVQPIWIYIIGQIKQRSSYTLSQYTVGIMENSTSWDCKFMLSRFKILGILPVDPLQKECGSSMSTKKI</sequence>
<protein>
    <submittedName>
        <fullName evidence="1">Uncharacterized protein</fullName>
    </submittedName>
</protein>
<evidence type="ECO:0000313" key="1">
    <source>
        <dbReference type="EMBL" id="OMJ68945.1"/>
    </source>
</evidence>
<organism evidence="1 2">
    <name type="scientific">Stentor coeruleus</name>
    <dbReference type="NCBI Taxonomy" id="5963"/>
    <lineage>
        <taxon>Eukaryota</taxon>
        <taxon>Sar</taxon>
        <taxon>Alveolata</taxon>
        <taxon>Ciliophora</taxon>
        <taxon>Postciliodesmatophora</taxon>
        <taxon>Heterotrichea</taxon>
        <taxon>Heterotrichida</taxon>
        <taxon>Stentoridae</taxon>
        <taxon>Stentor</taxon>
    </lineage>
</organism>
<dbReference type="SUPFAM" id="SSF52540">
    <property type="entry name" value="P-loop containing nucleoside triphosphate hydrolases"/>
    <property type="match status" value="1"/>
</dbReference>
<dbReference type="Proteomes" id="UP000187209">
    <property type="component" value="Unassembled WGS sequence"/>
</dbReference>